<name>A0A1E1LV78_RHYSE</name>
<dbReference type="EMBL" id="FJVC01000005">
    <property type="protein sequence ID" value="CZT40777.1"/>
    <property type="molecule type" value="Genomic_DNA"/>
</dbReference>
<protein>
    <submittedName>
        <fullName evidence="1">Uncharacterized protein</fullName>
    </submittedName>
</protein>
<reference evidence="2" key="1">
    <citation type="submission" date="2016-03" db="EMBL/GenBank/DDBJ databases">
        <authorList>
            <person name="Guldener U."/>
        </authorList>
    </citation>
    <scope>NUCLEOTIDE SEQUENCE [LARGE SCALE GENOMIC DNA]</scope>
</reference>
<proteinExistence type="predicted"/>
<keyword evidence="2" id="KW-1185">Reference proteome</keyword>
<evidence type="ECO:0000313" key="1">
    <source>
        <dbReference type="EMBL" id="CZT40777.1"/>
    </source>
</evidence>
<organism evidence="1 2">
    <name type="scientific">Rhynchosporium secalis</name>
    <name type="common">Barley scald fungus</name>
    <dbReference type="NCBI Taxonomy" id="38038"/>
    <lineage>
        <taxon>Eukaryota</taxon>
        <taxon>Fungi</taxon>
        <taxon>Dikarya</taxon>
        <taxon>Ascomycota</taxon>
        <taxon>Pezizomycotina</taxon>
        <taxon>Leotiomycetes</taxon>
        <taxon>Helotiales</taxon>
        <taxon>Ploettnerulaceae</taxon>
        <taxon>Rhynchosporium</taxon>
    </lineage>
</organism>
<evidence type="ECO:0000313" key="2">
    <source>
        <dbReference type="Proteomes" id="UP000177625"/>
    </source>
</evidence>
<sequence length="161" mass="16911">MAPVFKDLLAGISNSHFSTAYGLTRPFFDTSNLFDIDNDPGGVNEISPAHSHTHTQTTTCIEAARFIPSASISGYWRLFCFLLACSVGYRIWRIFSARKIGGDGRGGNDHRQKRVGGEEASGALLLGACSGGDGEGGGGGGGAQTVGERCCAWYKASASDI</sequence>
<dbReference type="Proteomes" id="UP000177625">
    <property type="component" value="Unassembled WGS sequence"/>
</dbReference>
<accession>A0A1E1LV78</accession>
<gene>
    <name evidence="1" type="ORF">RSE6_00428</name>
</gene>
<dbReference type="AlphaFoldDB" id="A0A1E1LV78"/>